<dbReference type="NCBIfam" id="TIGR00516">
    <property type="entry name" value="acpS"/>
    <property type="match status" value="1"/>
</dbReference>
<keyword evidence="6 8" id="KW-0443">Lipid metabolism</keyword>
<evidence type="ECO:0000256" key="7">
    <source>
        <dbReference type="ARBA" id="ARBA00023160"/>
    </source>
</evidence>
<accession>A0A0S4RD46</accession>
<keyword evidence="5 8" id="KW-0460">Magnesium</keyword>
<evidence type="ECO:0000256" key="6">
    <source>
        <dbReference type="ARBA" id="ARBA00023098"/>
    </source>
</evidence>
<feature type="binding site" evidence="8">
    <location>
        <position position="50"/>
    </location>
    <ligand>
        <name>Mg(2+)</name>
        <dbReference type="ChEBI" id="CHEBI:18420"/>
    </ligand>
</feature>
<evidence type="ECO:0000313" key="11">
    <source>
        <dbReference type="Proteomes" id="UP000052237"/>
    </source>
</evidence>
<dbReference type="SUPFAM" id="SSF56214">
    <property type="entry name" value="4'-phosphopantetheinyl transferase"/>
    <property type="match status" value="1"/>
</dbReference>
<feature type="domain" description="4'-phosphopantetheinyl transferase" evidence="9">
    <location>
        <begin position="2"/>
        <end position="88"/>
    </location>
</feature>
<evidence type="ECO:0000259" key="9">
    <source>
        <dbReference type="Pfam" id="PF01648"/>
    </source>
</evidence>
<evidence type="ECO:0000256" key="3">
    <source>
        <dbReference type="ARBA" id="ARBA00022723"/>
    </source>
</evidence>
<dbReference type="EMBL" id="FAVB01000001">
    <property type="protein sequence ID" value="CUU71976.1"/>
    <property type="molecule type" value="Genomic_DNA"/>
</dbReference>
<keyword evidence="8" id="KW-0963">Cytoplasm</keyword>
<sequence length="115" mass="12579">MIGIDIIKIDRITKAKSKFEDKFLSKFLSLNEIQIAKNDASLAGFWAAKEAVSKALGCGICAEFGFLDVEIYKDNKGTPKLKFEPDVIHKFGIKNSSLSITHDGGFAIAAVIIEN</sequence>
<dbReference type="GO" id="GO:0008897">
    <property type="term" value="F:holo-[acyl-carrier-protein] synthase activity"/>
    <property type="evidence" value="ECO:0007669"/>
    <property type="project" value="UniProtKB-UniRule"/>
</dbReference>
<dbReference type="Proteomes" id="UP000052237">
    <property type="component" value="Unassembled WGS sequence"/>
</dbReference>
<keyword evidence="1 8" id="KW-0444">Lipid biosynthesis</keyword>
<comment type="cofactor">
    <cofactor evidence="8">
        <name>Mg(2+)</name>
        <dbReference type="ChEBI" id="CHEBI:18420"/>
    </cofactor>
</comment>
<keyword evidence="3 8" id="KW-0479">Metal-binding</keyword>
<dbReference type="InterPro" id="IPR008278">
    <property type="entry name" value="4-PPantetheinyl_Trfase_dom"/>
</dbReference>
<protein>
    <recommendedName>
        <fullName evidence="8">Holo-[acyl-carrier-protein] synthase</fullName>
        <shortName evidence="8">Holo-ACP synthase</shortName>
        <ecNumber evidence="8">2.7.8.7</ecNumber>
    </recommendedName>
    <alternativeName>
        <fullName evidence="8">4'-phosphopantetheinyl transferase AcpS</fullName>
    </alternativeName>
</protein>
<keyword evidence="11" id="KW-1185">Reference proteome</keyword>
<dbReference type="GO" id="GO:0005737">
    <property type="term" value="C:cytoplasm"/>
    <property type="evidence" value="ECO:0007669"/>
    <property type="project" value="UniProtKB-SubCell"/>
</dbReference>
<dbReference type="Pfam" id="PF01648">
    <property type="entry name" value="ACPS"/>
    <property type="match status" value="1"/>
</dbReference>
<reference evidence="10 11" key="1">
    <citation type="submission" date="2015-11" db="EMBL/GenBank/DDBJ databases">
        <authorList>
            <consortium name="Pathogen Informatics"/>
        </authorList>
    </citation>
    <scope>NUCLEOTIDE SEQUENCE [LARGE SCALE GENOMIC DNA]</scope>
    <source>
        <strain evidence="10 11">006A-0059</strain>
    </source>
</reference>
<organism evidence="10 11">
    <name type="scientific">Campylobacter hyointestinalis subsp. hyointestinalis</name>
    <dbReference type="NCBI Taxonomy" id="91352"/>
    <lineage>
        <taxon>Bacteria</taxon>
        <taxon>Pseudomonadati</taxon>
        <taxon>Campylobacterota</taxon>
        <taxon>Epsilonproteobacteria</taxon>
        <taxon>Campylobacterales</taxon>
        <taxon>Campylobacteraceae</taxon>
        <taxon>Campylobacter</taxon>
    </lineage>
</organism>
<evidence type="ECO:0000256" key="5">
    <source>
        <dbReference type="ARBA" id="ARBA00022842"/>
    </source>
</evidence>
<keyword evidence="7 8" id="KW-0275">Fatty acid biosynthesis</keyword>
<feature type="binding site" evidence="8">
    <location>
        <position position="5"/>
    </location>
    <ligand>
        <name>Mg(2+)</name>
        <dbReference type="ChEBI" id="CHEBI:18420"/>
    </ligand>
</feature>
<comment type="subcellular location">
    <subcellularLocation>
        <location evidence="8">Cytoplasm</location>
    </subcellularLocation>
</comment>
<name>A0A0S4RD46_CAMHY</name>
<proteinExistence type="inferred from homology"/>
<dbReference type="InterPro" id="IPR004568">
    <property type="entry name" value="Ppantetheine-prot_Trfase_dom"/>
</dbReference>
<keyword evidence="4 8" id="KW-0276">Fatty acid metabolism</keyword>
<evidence type="ECO:0000313" key="10">
    <source>
        <dbReference type="EMBL" id="CUU71976.1"/>
    </source>
</evidence>
<dbReference type="InterPro" id="IPR002582">
    <property type="entry name" value="ACPS"/>
</dbReference>
<dbReference type="GO" id="GO:0000287">
    <property type="term" value="F:magnesium ion binding"/>
    <property type="evidence" value="ECO:0007669"/>
    <property type="project" value="UniProtKB-UniRule"/>
</dbReference>
<comment type="caution">
    <text evidence="10">The sequence shown here is derived from an EMBL/GenBank/DDBJ whole genome shotgun (WGS) entry which is preliminary data.</text>
</comment>
<dbReference type="GO" id="GO:0006633">
    <property type="term" value="P:fatty acid biosynthetic process"/>
    <property type="evidence" value="ECO:0007669"/>
    <property type="project" value="UniProtKB-UniRule"/>
</dbReference>
<evidence type="ECO:0000256" key="8">
    <source>
        <dbReference type="HAMAP-Rule" id="MF_00101"/>
    </source>
</evidence>
<evidence type="ECO:0000256" key="2">
    <source>
        <dbReference type="ARBA" id="ARBA00022679"/>
    </source>
</evidence>
<dbReference type="HAMAP" id="MF_00101">
    <property type="entry name" value="AcpS"/>
    <property type="match status" value="1"/>
</dbReference>
<dbReference type="RefSeq" id="WP_059429051.1">
    <property type="nucleotide sequence ID" value="NZ_FAVB01000001.1"/>
</dbReference>
<gene>
    <name evidence="8 10" type="primary">acpS</name>
    <name evidence="10" type="ORF">ERS686654_00386</name>
</gene>
<comment type="similarity">
    <text evidence="8">Belongs to the P-Pant transferase superfamily. AcpS family.</text>
</comment>
<dbReference type="Gene3D" id="3.90.470.20">
    <property type="entry name" value="4'-phosphopantetheinyl transferase domain"/>
    <property type="match status" value="1"/>
</dbReference>
<keyword evidence="2 8" id="KW-0808">Transferase</keyword>
<comment type="catalytic activity">
    <reaction evidence="8">
        <text>apo-[ACP] + CoA = holo-[ACP] + adenosine 3',5'-bisphosphate + H(+)</text>
        <dbReference type="Rhea" id="RHEA:12068"/>
        <dbReference type="Rhea" id="RHEA-COMP:9685"/>
        <dbReference type="Rhea" id="RHEA-COMP:9690"/>
        <dbReference type="ChEBI" id="CHEBI:15378"/>
        <dbReference type="ChEBI" id="CHEBI:29999"/>
        <dbReference type="ChEBI" id="CHEBI:57287"/>
        <dbReference type="ChEBI" id="CHEBI:58343"/>
        <dbReference type="ChEBI" id="CHEBI:64479"/>
        <dbReference type="EC" id="2.7.8.7"/>
    </reaction>
</comment>
<evidence type="ECO:0000256" key="4">
    <source>
        <dbReference type="ARBA" id="ARBA00022832"/>
    </source>
</evidence>
<comment type="function">
    <text evidence="8">Transfers the 4'-phosphopantetheine moiety from coenzyme A to a Ser of acyl-carrier-protein.</text>
</comment>
<dbReference type="EC" id="2.7.8.7" evidence="8"/>
<dbReference type="NCBIfam" id="TIGR00556">
    <property type="entry name" value="pantethn_trn"/>
    <property type="match status" value="1"/>
</dbReference>
<dbReference type="InterPro" id="IPR037143">
    <property type="entry name" value="4-PPantetheinyl_Trfase_dom_sf"/>
</dbReference>
<dbReference type="AlphaFoldDB" id="A0A0S4RD46"/>
<evidence type="ECO:0000256" key="1">
    <source>
        <dbReference type="ARBA" id="ARBA00022516"/>
    </source>
</evidence>